<keyword evidence="3" id="KW-1185">Reference proteome</keyword>
<dbReference type="Gene3D" id="1.10.3480.10">
    <property type="entry name" value="TorD-like"/>
    <property type="match status" value="1"/>
</dbReference>
<dbReference type="PANTHER" id="PTHR43680:SF2">
    <property type="entry name" value="NITRATE REDUCTASE MOLYBDENUM COFACTOR ASSEMBLY CHAPERONE NARJ"/>
    <property type="match status" value="1"/>
</dbReference>
<evidence type="ECO:0000256" key="1">
    <source>
        <dbReference type="ARBA" id="ARBA00023063"/>
    </source>
</evidence>
<name>A0ABY2SLS4_9HYPH</name>
<accession>A0ABY2SLS4</accession>
<dbReference type="Pfam" id="PF02613">
    <property type="entry name" value="Nitrate_red_del"/>
    <property type="match status" value="1"/>
</dbReference>
<dbReference type="InterPro" id="IPR036411">
    <property type="entry name" value="TorD-like_sf"/>
</dbReference>
<reference evidence="2 3" key="1">
    <citation type="submission" date="2019-04" db="EMBL/GenBank/DDBJ databases">
        <authorList>
            <person name="Li M."/>
            <person name="Gao C."/>
        </authorList>
    </citation>
    <scope>NUCLEOTIDE SEQUENCE [LARGE SCALE GENOMIC DNA]</scope>
    <source>
        <strain evidence="2 3">BGMRC 2031</strain>
    </source>
</reference>
<dbReference type="InterPro" id="IPR020945">
    <property type="entry name" value="DMSO/NO3_reduct_chaperone"/>
</dbReference>
<protein>
    <submittedName>
        <fullName evidence="2">Nitrate reductase molybdenum cofactor assembly chaperone</fullName>
    </submittedName>
</protein>
<dbReference type="PANTHER" id="PTHR43680">
    <property type="entry name" value="NITRATE REDUCTASE MOLYBDENUM COFACTOR ASSEMBLY CHAPERONE"/>
    <property type="match status" value="1"/>
</dbReference>
<dbReference type="SUPFAM" id="SSF89155">
    <property type="entry name" value="TorD-like"/>
    <property type="match status" value="1"/>
</dbReference>
<dbReference type="RefSeq" id="WP_136990014.1">
    <property type="nucleotide sequence ID" value="NZ_SZPQ01000011.1"/>
</dbReference>
<evidence type="ECO:0000313" key="3">
    <source>
        <dbReference type="Proteomes" id="UP000305202"/>
    </source>
</evidence>
<dbReference type="InterPro" id="IPR003765">
    <property type="entry name" value="NO3_reductase_chaperone_NarJ"/>
</dbReference>
<organism evidence="2 3">
    <name type="scientific">Martelella alba</name>
    <dbReference type="NCBI Taxonomy" id="2590451"/>
    <lineage>
        <taxon>Bacteria</taxon>
        <taxon>Pseudomonadati</taxon>
        <taxon>Pseudomonadota</taxon>
        <taxon>Alphaproteobacteria</taxon>
        <taxon>Hyphomicrobiales</taxon>
        <taxon>Aurantimonadaceae</taxon>
        <taxon>Martelella</taxon>
    </lineage>
</organism>
<comment type="caution">
    <text evidence="2">The sequence shown here is derived from an EMBL/GenBank/DDBJ whole genome shotgun (WGS) entry which is preliminary data.</text>
</comment>
<keyword evidence="1" id="KW-0534">Nitrate assimilation</keyword>
<dbReference type="Proteomes" id="UP000305202">
    <property type="component" value="Unassembled WGS sequence"/>
</dbReference>
<sequence length="246" mass="27340">MISLKIISFLLDYPDQALWDCRDELAQAAMEDPQLRPVQRTRLTAFIGKFCFGALLDAQETYCGLFDRGRATSLLLFEHVHGESRDRGRAMVDLLAQYQAAGLESISRELPDYLPVYLEYLATRAMAQALDGLRDIAPILALLGARLRERESLYAELFDLLLSLCDSQLRSATLREYIGGEARDDTPGALDAVWEEEQVTFLAGQGCEAAELTRHQRRFAGSPLPQYLAIGPLMDADSPVSGSKGH</sequence>
<proteinExistence type="predicted"/>
<dbReference type="EMBL" id="SZPQ01000011">
    <property type="protein sequence ID" value="TKI06574.1"/>
    <property type="molecule type" value="Genomic_DNA"/>
</dbReference>
<evidence type="ECO:0000313" key="2">
    <source>
        <dbReference type="EMBL" id="TKI06574.1"/>
    </source>
</evidence>
<dbReference type="NCBIfam" id="TIGR00684">
    <property type="entry name" value="narJ"/>
    <property type="match status" value="1"/>
</dbReference>
<gene>
    <name evidence="2" type="primary">narJ</name>
    <name evidence="2" type="ORF">FCN80_10020</name>
</gene>